<dbReference type="Proteomes" id="UP000856143">
    <property type="component" value="Unassembled WGS sequence"/>
</dbReference>
<evidence type="ECO:0000313" key="2">
    <source>
        <dbReference type="Proteomes" id="UP000856143"/>
    </source>
</evidence>
<reference evidence="1" key="1">
    <citation type="journal article" date="2018" name="Genome Biol.">
        <title>SKESA: strategic k-mer extension for scrupulous assemblies.</title>
        <authorList>
            <person name="Souvorov A."/>
            <person name="Agarwala R."/>
            <person name="Lipman D.J."/>
        </authorList>
    </citation>
    <scope>NUCLEOTIDE SEQUENCE</scope>
    <source>
        <strain evidence="1">R404</strain>
    </source>
</reference>
<evidence type="ECO:0000313" key="1">
    <source>
        <dbReference type="EMBL" id="HAT1683135.1"/>
    </source>
</evidence>
<accession>A0AAN5REY4</accession>
<sequence length="85" mass="9743">MVELSTEVEMKKASEISPETRNFRIAQLINQQISQPIRDVVVAMVLDGKSESETLEAAEITARVILKTLRNHLYRDDRIARCEDE</sequence>
<organism evidence="1 2">
    <name type="scientific">Klebsiella oxytoca</name>
    <dbReference type="NCBI Taxonomy" id="571"/>
    <lineage>
        <taxon>Bacteria</taxon>
        <taxon>Pseudomonadati</taxon>
        <taxon>Pseudomonadota</taxon>
        <taxon>Gammaproteobacteria</taxon>
        <taxon>Enterobacterales</taxon>
        <taxon>Enterobacteriaceae</taxon>
        <taxon>Klebsiella/Raoultella group</taxon>
        <taxon>Klebsiella</taxon>
    </lineage>
</organism>
<comment type="caution">
    <text evidence="1">The sequence shown here is derived from an EMBL/GenBank/DDBJ whole genome shotgun (WGS) entry which is preliminary data.</text>
</comment>
<dbReference type="AlphaFoldDB" id="A0AAN5REY4"/>
<gene>
    <name evidence="1" type="ORF">I8Y21_003857</name>
</gene>
<name>A0AAN5REY4_KLEOX</name>
<proteinExistence type="predicted"/>
<reference evidence="1" key="2">
    <citation type="submission" date="2020-11" db="EMBL/GenBank/DDBJ databases">
        <authorList>
            <consortium name="NCBI Pathogen Detection Project"/>
        </authorList>
    </citation>
    <scope>NUCLEOTIDE SEQUENCE</scope>
    <source>
        <strain evidence="1">R404</strain>
    </source>
</reference>
<dbReference type="EMBL" id="DACSEO010000054">
    <property type="protein sequence ID" value="HAT1683135.1"/>
    <property type="molecule type" value="Genomic_DNA"/>
</dbReference>
<protein>
    <submittedName>
        <fullName evidence="1">Uncharacterized protein</fullName>
    </submittedName>
</protein>